<dbReference type="InterPro" id="IPR008906">
    <property type="entry name" value="HATC_C_dom"/>
</dbReference>
<proteinExistence type="predicted"/>
<dbReference type="SUPFAM" id="SSF53098">
    <property type="entry name" value="Ribonuclease H-like"/>
    <property type="match status" value="1"/>
</dbReference>
<evidence type="ECO:0000313" key="7">
    <source>
        <dbReference type="EMBL" id="KAK3243723.1"/>
    </source>
</evidence>
<feature type="domain" description="HAT C-terminal dimerisation" evidence="6">
    <location>
        <begin position="182"/>
        <end position="244"/>
    </location>
</feature>
<evidence type="ECO:0000256" key="4">
    <source>
        <dbReference type="ARBA" id="ARBA00022833"/>
    </source>
</evidence>
<organism evidence="7 8">
    <name type="scientific">Cymbomonas tetramitiformis</name>
    <dbReference type="NCBI Taxonomy" id="36881"/>
    <lineage>
        <taxon>Eukaryota</taxon>
        <taxon>Viridiplantae</taxon>
        <taxon>Chlorophyta</taxon>
        <taxon>Pyramimonadophyceae</taxon>
        <taxon>Pyramimonadales</taxon>
        <taxon>Pyramimonadaceae</taxon>
        <taxon>Cymbomonas</taxon>
    </lineage>
</organism>
<gene>
    <name evidence="7" type="ORF">CYMTET_46640</name>
</gene>
<keyword evidence="5" id="KW-0539">Nucleus</keyword>
<name>A0AAE0BWZ5_9CHLO</name>
<dbReference type="InterPro" id="IPR012337">
    <property type="entry name" value="RNaseH-like_sf"/>
</dbReference>
<dbReference type="AlphaFoldDB" id="A0AAE0BWZ5"/>
<keyword evidence="4" id="KW-0862">Zinc</keyword>
<dbReference type="Proteomes" id="UP001190700">
    <property type="component" value="Unassembled WGS sequence"/>
</dbReference>
<keyword evidence="3" id="KW-0863">Zinc-finger</keyword>
<dbReference type="EMBL" id="LGRX02032684">
    <property type="protein sequence ID" value="KAK3243723.1"/>
    <property type="molecule type" value="Genomic_DNA"/>
</dbReference>
<dbReference type="GO" id="GO:0008270">
    <property type="term" value="F:zinc ion binding"/>
    <property type="evidence" value="ECO:0007669"/>
    <property type="project" value="UniProtKB-KW"/>
</dbReference>
<evidence type="ECO:0000256" key="5">
    <source>
        <dbReference type="ARBA" id="ARBA00023242"/>
    </source>
</evidence>
<protein>
    <recommendedName>
        <fullName evidence="6">HAT C-terminal dimerisation domain-containing protein</fullName>
    </recommendedName>
</protein>
<dbReference type="GO" id="GO:0005634">
    <property type="term" value="C:nucleus"/>
    <property type="evidence" value="ECO:0007669"/>
    <property type="project" value="UniProtKB-SubCell"/>
</dbReference>
<evidence type="ECO:0000259" key="6">
    <source>
        <dbReference type="Pfam" id="PF05699"/>
    </source>
</evidence>
<comment type="caution">
    <text evidence="7">The sequence shown here is derived from an EMBL/GenBank/DDBJ whole genome shotgun (WGS) entry which is preliminary data.</text>
</comment>
<dbReference type="GO" id="GO:0046983">
    <property type="term" value="F:protein dimerization activity"/>
    <property type="evidence" value="ECO:0007669"/>
    <property type="project" value="InterPro"/>
</dbReference>
<evidence type="ECO:0000256" key="1">
    <source>
        <dbReference type="ARBA" id="ARBA00004123"/>
    </source>
</evidence>
<dbReference type="InterPro" id="IPR052035">
    <property type="entry name" value="ZnF_BED_domain_contain"/>
</dbReference>
<accession>A0AAE0BWZ5</accession>
<evidence type="ECO:0000313" key="8">
    <source>
        <dbReference type="Proteomes" id="UP001190700"/>
    </source>
</evidence>
<evidence type="ECO:0000256" key="2">
    <source>
        <dbReference type="ARBA" id="ARBA00022723"/>
    </source>
</evidence>
<dbReference type="PANTHER" id="PTHR46481">
    <property type="entry name" value="ZINC FINGER BED DOMAIN-CONTAINING PROTEIN 4"/>
    <property type="match status" value="1"/>
</dbReference>
<reference evidence="7 8" key="1">
    <citation type="journal article" date="2015" name="Genome Biol. Evol.">
        <title>Comparative Genomics of a Bacterivorous Green Alga Reveals Evolutionary Causalities and Consequences of Phago-Mixotrophic Mode of Nutrition.</title>
        <authorList>
            <person name="Burns J.A."/>
            <person name="Paasch A."/>
            <person name="Narechania A."/>
            <person name="Kim E."/>
        </authorList>
    </citation>
    <scope>NUCLEOTIDE SEQUENCE [LARGE SCALE GENOMIC DNA]</scope>
    <source>
        <strain evidence="7 8">PLY_AMNH</strain>
    </source>
</reference>
<dbReference type="PANTHER" id="PTHR46481:SF10">
    <property type="entry name" value="ZINC FINGER BED DOMAIN-CONTAINING PROTEIN 39"/>
    <property type="match status" value="1"/>
</dbReference>
<sequence length="266" mass="30373">MDWKIIQQSVPILEPVAIYSSIMEATKHPTVSLVLPMTAWLITRELDPVNAVIVSGKELKHEDLAYSVRKGREDMHTDYGKRYFEDLPLTELEDLCIATMLDPRFKNFDFDGMARYDSGTLTRERSVAWLRAAWDADWKVEEVQQVEKNAEEKDMHVVGAFMQRRLKSASVPAAQKPVERDELDQYLALPQEDQLDPDFDLLGYWERLRSVVPNMARIMARQFLAPPATTAGVERVFSRAGRMHGDLQKAVSEGTLKHSLKVAVNL</sequence>
<evidence type="ECO:0000256" key="3">
    <source>
        <dbReference type="ARBA" id="ARBA00022771"/>
    </source>
</evidence>
<keyword evidence="8" id="KW-1185">Reference proteome</keyword>
<keyword evidence="2" id="KW-0479">Metal-binding</keyword>
<dbReference type="Pfam" id="PF05699">
    <property type="entry name" value="Dimer_Tnp_hAT"/>
    <property type="match status" value="1"/>
</dbReference>
<comment type="subcellular location">
    <subcellularLocation>
        <location evidence="1">Nucleus</location>
    </subcellularLocation>
</comment>